<feature type="region of interest" description="Disordered" evidence="1">
    <location>
        <begin position="51"/>
        <end position="99"/>
    </location>
</feature>
<organism evidence="3 4">
    <name type="scientific">Hermanssonia centrifuga</name>
    <dbReference type="NCBI Taxonomy" id="98765"/>
    <lineage>
        <taxon>Eukaryota</taxon>
        <taxon>Fungi</taxon>
        <taxon>Dikarya</taxon>
        <taxon>Basidiomycota</taxon>
        <taxon>Agaricomycotina</taxon>
        <taxon>Agaricomycetes</taxon>
        <taxon>Polyporales</taxon>
        <taxon>Meruliaceae</taxon>
        <taxon>Hermanssonia</taxon>
    </lineage>
</organism>
<dbReference type="Pfam" id="PF18803">
    <property type="entry name" value="CxC2"/>
    <property type="match status" value="1"/>
</dbReference>
<keyword evidence="4" id="KW-1185">Reference proteome</keyword>
<gene>
    <name evidence="3" type="ORF">PHLCEN_2v12631</name>
</gene>
<dbReference type="PANTHER" id="PTHR33096">
    <property type="entry name" value="CXC2 DOMAIN-CONTAINING PROTEIN"/>
    <property type="match status" value="1"/>
</dbReference>
<dbReference type="EMBL" id="MLYV02001281">
    <property type="protein sequence ID" value="PSR71491.1"/>
    <property type="molecule type" value="Genomic_DNA"/>
</dbReference>
<dbReference type="PANTHER" id="PTHR33096:SF1">
    <property type="entry name" value="CXC1-LIKE CYSTEINE CLUSTER ASSOCIATED WITH KDZ TRANSPOSASES DOMAIN-CONTAINING PROTEIN"/>
    <property type="match status" value="1"/>
</dbReference>
<protein>
    <recommendedName>
        <fullName evidence="2">CxC2-like cysteine cluster KDZ transposase-associated domain-containing protein</fullName>
    </recommendedName>
</protein>
<dbReference type="STRING" id="98765.A0A2R6NGL9"/>
<proteinExistence type="predicted"/>
<dbReference type="AlphaFoldDB" id="A0A2R6NGL9"/>
<accession>A0A2R6NGL9</accession>
<sequence>MAGETTLSRMPKSLPRKGWLPSISCLTSSSSKGGGARRKIVFNPWAALRGNTIPPSLPSTPVPRQSDPGPSQDVTIGQSQAMPETDEGQDSQSLPRFAGKKARINNTIKPSTRSVKFLTHWAKRALNAMLRGEAGPSNGLHCAQCRARSLDVVYRCTICFHPPTLCSRCTVSTHRLGPLHVVEEWVVERGYWMRRTLGELGLVFELGHGGERCAKTLSSTRPMTVVDSHGLQNVHVRFCGCLVDNGSAIPDAIQLLEAGLWPASWDLPRTAFSLQVLREYHLLAMQAHTNALDFFNVIKRLTDDISPEEADDRYREFLTATREYFFLNLCRRKGVVPEFGMEAASLATLCPACPQIGINMDPDRGSREVDKRFLDALFHAVDGNFTQNQKDKKMDADDFPLTLGAAYFANESDVSLFMEGLPPYKPEHSTCNKFGAMGFGVHWGNVSGTLGLSCARHTFVLPGGGVDLQKGERFANVDFCMLSGLQRWMDLPVHVSAYDINCQYRINFAERMKTFRGLTTEFKSIRRKFFPWTIAGVGKFHLYAHIFACRYKYSFNFLPGVGMTDGECVERIWSALNGLGLRTREMASGHRHDTINYFYDDMNVRKTQTLSNTGYLWGFLAKIKLENRLKRV</sequence>
<dbReference type="OrthoDB" id="2742161at2759"/>
<name>A0A2R6NGL9_9APHY</name>
<evidence type="ECO:0000313" key="4">
    <source>
        <dbReference type="Proteomes" id="UP000186601"/>
    </source>
</evidence>
<dbReference type="Pfam" id="PF18758">
    <property type="entry name" value="KDZ"/>
    <property type="match status" value="1"/>
</dbReference>
<dbReference type="InterPro" id="IPR040521">
    <property type="entry name" value="KDZ"/>
</dbReference>
<evidence type="ECO:0000259" key="2">
    <source>
        <dbReference type="Pfam" id="PF18803"/>
    </source>
</evidence>
<feature type="compositionally biased region" description="Polar residues" evidence="1">
    <location>
        <begin position="68"/>
        <end position="82"/>
    </location>
</feature>
<feature type="domain" description="CxC2-like cysteine cluster KDZ transposase-associated" evidence="2">
    <location>
        <begin position="197"/>
        <end position="305"/>
    </location>
</feature>
<comment type="caution">
    <text evidence="3">The sequence shown here is derived from an EMBL/GenBank/DDBJ whole genome shotgun (WGS) entry which is preliminary data.</text>
</comment>
<feature type="compositionally biased region" description="Low complexity" evidence="1">
    <location>
        <begin position="22"/>
        <end position="31"/>
    </location>
</feature>
<dbReference type="InterPro" id="IPR041457">
    <property type="entry name" value="CxC2_KDZ-assoc"/>
</dbReference>
<dbReference type="Proteomes" id="UP000186601">
    <property type="component" value="Unassembled WGS sequence"/>
</dbReference>
<evidence type="ECO:0000313" key="3">
    <source>
        <dbReference type="EMBL" id="PSR71491.1"/>
    </source>
</evidence>
<evidence type="ECO:0000256" key="1">
    <source>
        <dbReference type="SAM" id="MobiDB-lite"/>
    </source>
</evidence>
<feature type="region of interest" description="Disordered" evidence="1">
    <location>
        <begin position="1"/>
        <end position="38"/>
    </location>
</feature>
<reference evidence="3 4" key="1">
    <citation type="submission" date="2018-02" db="EMBL/GenBank/DDBJ databases">
        <title>Genome sequence of the basidiomycete white-rot fungus Phlebia centrifuga.</title>
        <authorList>
            <person name="Granchi Z."/>
            <person name="Peng M."/>
            <person name="de Vries R.P."/>
            <person name="Hilden K."/>
            <person name="Makela M.R."/>
            <person name="Grigoriev I."/>
            <person name="Riley R."/>
        </authorList>
    </citation>
    <scope>NUCLEOTIDE SEQUENCE [LARGE SCALE GENOMIC DNA]</scope>
    <source>
        <strain evidence="3 4">FBCC195</strain>
    </source>
</reference>